<sequence length="49" mass="5538">MTEPDERERFRHLPEPVRLEDTVEGVDTSPVPAADSSDEREVFLRQAGA</sequence>
<evidence type="ECO:0000313" key="3">
    <source>
        <dbReference type="Proteomes" id="UP000198680"/>
    </source>
</evidence>
<reference evidence="3" key="1">
    <citation type="submission" date="2016-10" db="EMBL/GenBank/DDBJ databases">
        <authorList>
            <person name="Varghese N."/>
            <person name="Submissions S."/>
        </authorList>
    </citation>
    <scope>NUCLEOTIDE SEQUENCE [LARGE SCALE GENOMIC DNA]</scope>
    <source>
        <strain evidence="3">DSM 45419</strain>
    </source>
</reference>
<evidence type="ECO:0000313" key="2">
    <source>
        <dbReference type="EMBL" id="SDM71466.1"/>
    </source>
</evidence>
<proteinExistence type="predicted"/>
<dbReference type="AlphaFoldDB" id="A0A1G9VH73"/>
<name>A0A1G9VH73_9ACTN</name>
<evidence type="ECO:0000256" key="1">
    <source>
        <dbReference type="SAM" id="MobiDB-lite"/>
    </source>
</evidence>
<dbReference type="Proteomes" id="UP000198680">
    <property type="component" value="Unassembled WGS sequence"/>
</dbReference>
<feature type="region of interest" description="Disordered" evidence="1">
    <location>
        <begin position="1"/>
        <end position="49"/>
    </location>
</feature>
<feature type="compositionally biased region" description="Basic and acidic residues" evidence="1">
    <location>
        <begin position="1"/>
        <end position="21"/>
    </location>
</feature>
<keyword evidence="3" id="KW-1185">Reference proteome</keyword>
<organism evidence="2 3">
    <name type="scientific">Geodermatophilus siccatus</name>
    <dbReference type="NCBI Taxonomy" id="1137991"/>
    <lineage>
        <taxon>Bacteria</taxon>
        <taxon>Bacillati</taxon>
        <taxon>Actinomycetota</taxon>
        <taxon>Actinomycetes</taxon>
        <taxon>Geodermatophilales</taxon>
        <taxon>Geodermatophilaceae</taxon>
        <taxon>Geodermatophilus</taxon>
    </lineage>
</organism>
<gene>
    <name evidence="2" type="ORF">SAMN05660642_03135</name>
</gene>
<dbReference type="RefSeq" id="WP_175479582.1">
    <property type="nucleotide sequence ID" value="NZ_FNHE01000008.1"/>
</dbReference>
<protein>
    <submittedName>
        <fullName evidence="2">Uncharacterized protein</fullName>
    </submittedName>
</protein>
<dbReference type="EMBL" id="FNHE01000008">
    <property type="protein sequence ID" value="SDM71466.1"/>
    <property type="molecule type" value="Genomic_DNA"/>
</dbReference>
<accession>A0A1G9VH73</accession>